<keyword evidence="3" id="KW-1185">Reference proteome</keyword>
<sequence>MEFALLVIPLCLILFGIITYAYMFSVRQALTQAAAEGARAAAVAKEDPSGAAISAVNRAMEGTGDLSCGSNGLTCTAAVAPCGSSTAQCATVTVTLNYDTFDPFDIPLIPMPSSLSFSSSAEINP</sequence>
<dbReference type="Pfam" id="PF07811">
    <property type="entry name" value="TadE"/>
    <property type="match status" value="1"/>
</dbReference>
<proteinExistence type="predicted"/>
<organism evidence="2 3">
    <name type="scientific">Nocardioides dubius</name>
    <dbReference type="NCBI Taxonomy" id="317019"/>
    <lineage>
        <taxon>Bacteria</taxon>
        <taxon>Bacillati</taxon>
        <taxon>Actinomycetota</taxon>
        <taxon>Actinomycetes</taxon>
        <taxon>Propionibacteriales</taxon>
        <taxon>Nocardioidaceae</taxon>
        <taxon>Nocardioides</taxon>
    </lineage>
</organism>
<gene>
    <name evidence="2" type="ORF">GCM10009668_08750</name>
</gene>
<name>A0ABP4E6N0_9ACTN</name>
<protein>
    <recommendedName>
        <fullName evidence="1">TadE-like domain-containing protein</fullName>
    </recommendedName>
</protein>
<dbReference type="Proteomes" id="UP001501581">
    <property type="component" value="Unassembled WGS sequence"/>
</dbReference>
<feature type="domain" description="TadE-like" evidence="1">
    <location>
        <begin position="2"/>
        <end position="39"/>
    </location>
</feature>
<evidence type="ECO:0000259" key="1">
    <source>
        <dbReference type="Pfam" id="PF07811"/>
    </source>
</evidence>
<evidence type="ECO:0000313" key="2">
    <source>
        <dbReference type="EMBL" id="GAA1095095.1"/>
    </source>
</evidence>
<dbReference type="RefSeq" id="WP_343991746.1">
    <property type="nucleotide sequence ID" value="NZ_BAAALG010000003.1"/>
</dbReference>
<comment type="caution">
    <text evidence="2">The sequence shown here is derived from an EMBL/GenBank/DDBJ whole genome shotgun (WGS) entry which is preliminary data.</text>
</comment>
<accession>A0ABP4E6N0</accession>
<dbReference type="InterPro" id="IPR012495">
    <property type="entry name" value="TadE-like_dom"/>
</dbReference>
<dbReference type="EMBL" id="BAAALG010000003">
    <property type="protein sequence ID" value="GAA1095095.1"/>
    <property type="molecule type" value="Genomic_DNA"/>
</dbReference>
<reference evidence="3" key="1">
    <citation type="journal article" date="2019" name="Int. J. Syst. Evol. Microbiol.">
        <title>The Global Catalogue of Microorganisms (GCM) 10K type strain sequencing project: providing services to taxonomists for standard genome sequencing and annotation.</title>
        <authorList>
            <consortium name="The Broad Institute Genomics Platform"/>
            <consortium name="The Broad Institute Genome Sequencing Center for Infectious Disease"/>
            <person name="Wu L."/>
            <person name="Ma J."/>
        </authorList>
    </citation>
    <scope>NUCLEOTIDE SEQUENCE [LARGE SCALE GENOMIC DNA]</scope>
    <source>
        <strain evidence="3">JCM 13008</strain>
    </source>
</reference>
<evidence type="ECO:0000313" key="3">
    <source>
        <dbReference type="Proteomes" id="UP001501581"/>
    </source>
</evidence>